<evidence type="ECO:0000313" key="13">
    <source>
        <dbReference type="Proteomes" id="UP000663832"/>
    </source>
</evidence>
<feature type="domain" description="G-protein coupled receptors family 1 profile" evidence="10">
    <location>
        <begin position="29"/>
        <end position="280"/>
    </location>
</feature>
<dbReference type="GO" id="GO:0004930">
    <property type="term" value="F:G protein-coupled receptor activity"/>
    <property type="evidence" value="ECO:0007669"/>
    <property type="project" value="UniProtKB-KW"/>
</dbReference>
<feature type="transmembrane region" description="Helical" evidence="9">
    <location>
        <begin position="173"/>
        <end position="198"/>
    </location>
</feature>
<evidence type="ECO:0000256" key="2">
    <source>
        <dbReference type="ARBA" id="ARBA00022475"/>
    </source>
</evidence>
<reference evidence="11" key="1">
    <citation type="submission" date="2021-02" db="EMBL/GenBank/DDBJ databases">
        <authorList>
            <person name="Nowell W R."/>
        </authorList>
    </citation>
    <scope>NUCLEOTIDE SEQUENCE</scope>
</reference>
<dbReference type="OrthoDB" id="9997811at2759"/>
<gene>
    <name evidence="11" type="ORF">BJG266_LOCUS26448</name>
    <name evidence="12" type="ORF">QVE165_LOCUS40105</name>
</gene>
<keyword evidence="7" id="KW-0675">Receptor</keyword>
<keyword evidence="3 9" id="KW-0812">Transmembrane</keyword>
<dbReference type="GO" id="GO:0005886">
    <property type="term" value="C:plasma membrane"/>
    <property type="evidence" value="ECO:0007669"/>
    <property type="project" value="UniProtKB-SubCell"/>
</dbReference>
<feature type="transmembrane region" description="Helical" evidence="9">
    <location>
        <begin position="93"/>
        <end position="111"/>
    </location>
</feature>
<dbReference type="Proteomes" id="UP000663832">
    <property type="component" value="Unassembled WGS sequence"/>
</dbReference>
<dbReference type="Proteomes" id="UP000663877">
    <property type="component" value="Unassembled WGS sequence"/>
</dbReference>
<sequence>MLKEATVTFLTRLLNYVFAIPMLILGMIGSILIIMIFTQKRSFRQNTSMTYLLAGAIVTGIHLPTIYIQMILVYGFGVSLMNTDENACREHTYLRYVTTVAAISFPCWAIFDQYIITSRNAIIRHRWSSLRLVRMIIVGNIIFWILIYIPVIFNTGIINGVCNFKPGPYTTFNTYVFTPLVYGIGPAFIITYCTMGIVRNLRGNHTQDSDKKITNQVRAMLIPQLFILAISGIPFGFQGIYLDLTNGYVKDAFRVALENFFGQVILIFYHFNYVFTFYIYVYKSKEIRKILKSQFFKYTRLNQVSTFNSIEVHK</sequence>
<keyword evidence="5" id="KW-0297">G-protein coupled receptor</keyword>
<dbReference type="PANTHER" id="PTHR24229">
    <property type="entry name" value="NEUROPEPTIDES RECEPTOR"/>
    <property type="match status" value="1"/>
</dbReference>
<evidence type="ECO:0000256" key="3">
    <source>
        <dbReference type="ARBA" id="ARBA00022692"/>
    </source>
</evidence>
<accession>A0A814VVA4</accession>
<comment type="subcellular location">
    <subcellularLocation>
        <location evidence="1">Cell membrane</location>
        <topology evidence="1">Multi-pass membrane protein</topology>
    </subcellularLocation>
</comment>
<evidence type="ECO:0000256" key="9">
    <source>
        <dbReference type="SAM" id="Phobius"/>
    </source>
</evidence>
<feature type="transmembrane region" description="Helical" evidence="9">
    <location>
        <begin position="49"/>
        <end position="73"/>
    </location>
</feature>
<dbReference type="AlphaFoldDB" id="A0A814VVA4"/>
<evidence type="ECO:0000256" key="7">
    <source>
        <dbReference type="ARBA" id="ARBA00023170"/>
    </source>
</evidence>
<evidence type="ECO:0000313" key="14">
    <source>
        <dbReference type="Proteomes" id="UP000663877"/>
    </source>
</evidence>
<feature type="transmembrane region" description="Helical" evidence="9">
    <location>
        <begin position="260"/>
        <end position="282"/>
    </location>
</feature>
<organism evidence="11 14">
    <name type="scientific">Adineta steineri</name>
    <dbReference type="NCBI Taxonomy" id="433720"/>
    <lineage>
        <taxon>Eukaryota</taxon>
        <taxon>Metazoa</taxon>
        <taxon>Spiralia</taxon>
        <taxon>Gnathifera</taxon>
        <taxon>Rotifera</taxon>
        <taxon>Eurotatoria</taxon>
        <taxon>Bdelloidea</taxon>
        <taxon>Adinetida</taxon>
        <taxon>Adinetidae</taxon>
        <taxon>Adineta</taxon>
    </lineage>
</organism>
<evidence type="ECO:0000256" key="4">
    <source>
        <dbReference type="ARBA" id="ARBA00022989"/>
    </source>
</evidence>
<evidence type="ECO:0000256" key="5">
    <source>
        <dbReference type="ARBA" id="ARBA00023040"/>
    </source>
</evidence>
<dbReference type="PANTHER" id="PTHR24229:SF40">
    <property type="entry name" value="ALLATOSTATIN C RECEPTOR 1-RELATED"/>
    <property type="match status" value="1"/>
</dbReference>
<dbReference type="SUPFAM" id="SSF81321">
    <property type="entry name" value="Family A G protein-coupled receptor-like"/>
    <property type="match status" value="1"/>
</dbReference>
<feature type="transmembrane region" description="Helical" evidence="9">
    <location>
        <begin position="132"/>
        <end position="153"/>
    </location>
</feature>
<comment type="caution">
    <text evidence="11">The sequence shown here is derived from an EMBL/GenBank/DDBJ whole genome shotgun (WGS) entry which is preliminary data.</text>
</comment>
<feature type="transmembrane region" description="Helical" evidence="9">
    <location>
        <begin position="219"/>
        <end position="240"/>
    </location>
</feature>
<keyword evidence="8" id="KW-0807">Transducer</keyword>
<dbReference type="GO" id="GO:0043005">
    <property type="term" value="C:neuron projection"/>
    <property type="evidence" value="ECO:0007669"/>
    <property type="project" value="TreeGrafter"/>
</dbReference>
<name>A0A814VVA4_9BILA</name>
<dbReference type="EMBL" id="CAJNOM010000456">
    <property type="protein sequence ID" value="CAF1448176.1"/>
    <property type="molecule type" value="Genomic_DNA"/>
</dbReference>
<feature type="transmembrane region" description="Helical" evidence="9">
    <location>
        <begin position="16"/>
        <end position="37"/>
    </location>
</feature>
<protein>
    <recommendedName>
        <fullName evidence="10">G-protein coupled receptors family 1 profile domain-containing protein</fullName>
    </recommendedName>
</protein>
<dbReference type="InterPro" id="IPR017452">
    <property type="entry name" value="GPCR_Rhodpsn_7TM"/>
</dbReference>
<evidence type="ECO:0000256" key="8">
    <source>
        <dbReference type="ARBA" id="ARBA00023224"/>
    </source>
</evidence>
<proteinExistence type="predicted"/>
<keyword evidence="6 9" id="KW-0472">Membrane</keyword>
<keyword evidence="4 9" id="KW-1133">Transmembrane helix</keyword>
<dbReference type="EMBL" id="CAJNOI010000221">
    <property type="protein sequence ID" value="CAF1193039.1"/>
    <property type="molecule type" value="Genomic_DNA"/>
</dbReference>
<evidence type="ECO:0000313" key="11">
    <source>
        <dbReference type="EMBL" id="CAF1193039.1"/>
    </source>
</evidence>
<evidence type="ECO:0000256" key="6">
    <source>
        <dbReference type="ARBA" id="ARBA00023136"/>
    </source>
</evidence>
<evidence type="ECO:0000256" key="1">
    <source>
        <dbReference type="ARBA" id="ARBA00004651"/>
    </source>
</evidence>
<keyword evidence="2" id="KW-1003">Cell membrane</keyword>
<dbReference type="GO" id="GO:0042277">
    <property type="term" value="F:peptide binding"/>
    <property type="evidence" value="ECO:0007669"/>
    <property type="project" value="TreeGrafter"/>
</dbReference>
<dbReference type="Gene3D" id="1.20.1070.10">
    <property type="entry name" value="Rhodopsin 7-helix transmembrane proteins"/>
    <property type="match status" value="1"/>
</dbReference>
<keyword evidence="13" id="KW-1185">Reference proteome</keyword>
<dbReference type="PROSITE" id="PS50262">
    <property type="entry name" value="G_PROTEIN_RECEP_F1_2"/>
    <property type="match status" value="1"/>
</dbReference>
<evidence type="ECO:0000259" key="10">
    <source>
        <dbReference type="PROSITE" id="PS50262"/>
    </source>
</evidence>
<evidence type="ECO:0000313" key="12">
    <source>
        <dbReference type="EMBL" id="CAF1448176.1"/>
    </source>
</evidence>